<evidence type="ECO:0000313" key="1">
    <source>
        <dbReference type="EMBL" id="MDT0407602.1"/>
    </source>
</evidence>
<proteinExistence type="predicted"/>
<evidence type="ECO:0000313" key="2">
    <source>
        <dbReference type="Proteomes" id="UP001183610"/>
    </source>
</evidence>
<gene>
    <name evidence="1" type="ORF">RM698_00850</name>
</gene>
<accession>A0ABU2QU71</accession>
<dbReference type="EMBL" id="JAVRET010000001">
    <property type="protein sequence ID" value="MDT0407602.1"/>
    <property type="molecule type" value="Genomic_DNA"/>
</dbReference>
<reference evidence="2" key="1">
    <citation type="submission" date="2023-07" db="EMBL/GenBank/DDBJ databases">
        <title>30 novel species of actinomycetes from the DSMZ collection.</title>
        <authorList>
            <person name="Nouioui I."/>
        </authorList>
    </citation>
    <scope>NUCLEOTIDE SEQUENCE [LARGE SCALE GENOMIC DNA]</scope>
    <source>
        <strain evidence="2">DSM 41979</strain>
    </source>
</reference>
<dbReference type="Proteomes" id="UP001183610">
    <property type="component" value="Unassembled WGS sequence"/>
</dbReference>
<keyword evidence="2" id="KW-1185">Reference proteome</keyword>
<protein>
    <submittedName>
        <fullName evidence="1">Uncharacterized protein</fullName>
    </submittedName>
</protein>
<name>A0ABU2QU71_9ACTN</name>
<comment type="caution">
    <text evidence="1">The sequence shown here is derived from an EMBL/GenBank/DDBJ whole genome shotgun (WGS) entry which is preliminary data.</text>
</comment>
<organism evidence="1 2">
    <name type="scientific">Streptomyces evansiae</name>
    <dbReference type="NCBI Taxonomy" id="3075535"/>
    <lineage>
        <taxon>Bacteria</taxon>
        <taxon>Bacillati</taxon>
        <taxon>Actinomycetota</taxon>
        <taxon>Actinomycetes</taxon>
        <taxon>Kitasatosporales</taxon>
        <taxon>Streptomycetaceae</taxon>
        <taxon>Streptomyces</taxon>
    </lineage>
</organism>
<sequence length="174" mass="18871">MPLNDTELAVLLAPAGLRFLGRVRGEPAMPPLPAGGAASALPAQGRHDARAHEVAAVDAPDLADKVNAGWFRMAKEFRLLDAEDAFVIGVDWAATPGERLDGTHHGWARVRLAEEWDFVRSEVEQFRSAMAGLFTERYVPEFTVLAGDGHLLMNTTVWGDGTVSTLAVRGARER</sequence>
<dbReference type="RefSeq" id="WP_009068145.1">
    <property type="nucleotide sequence ID" value="NZ_JAVRET010000001.1"/>
</dbReference>